<accession>A0A4R7P3Z3</accession>
<gene>
    <name evidence="2" type="ORF">DFR24_2856</name>
</gene>
<dbReference type="RefSeq" id="WP_133882029.1">
    <property type="nucleotide sequence ID" value="NZ_MWIN01000037.1"/>
</dbReference>
<name>A0A4R7P3Z3_9GAMM</name>
<keyword evidence="1" id="KW-0472">Membrane</keyword>
<comment type="caution">
    <text evidence="2">The sequence shown here is derived from an EMBL/GenBank/DDBJ whole genome shotgun (WGS) entry which is preliminary data.</text>
</comment>
<keyword evidence="1" id="KW-0812">Transmembrane</keyword>
<feature type="transmembrane region" description="Helical" evidence="1">
    <location>
        <begin position="30"/>
        <end position="48"/>
    </location>
</feature>
<proteinExistence type="predicted"/>
<dbReference type="EMBL" id="SOBT01000009">
    <property type="protein sequence ID" value="TDU28484.1"/>
    <property type="molecule type" value="Genomic_DNA"/>
</dbReference>
<evidence type="ECO:0000313" key="3">
    <source>
        <dbReference type="Proteomes" id="UP000295341"/>
    </source>
</evidence>
<dbReference type="Proteomes" id="UP000295341">
    <property type="component" value="Unassembled WGS sequence"/>
</dbReference>
<protein>
    <submittedName>
        <fullName evidence="2">Uncharacterized protein</fullName>
    </submittedName>
</protein>
<sequence>MPTIWIAVLLSACTFGGALAVIEVSGDFAQLAKGIYALAVLGIAAYLVTRDSPDTDDFASGALEPQSET</sequence>
<keyword evidence="1" id="KW-1133">Transmembrane helix</keyword>
<keyword evidence="3" id="KW-1185">Reference proteome</keyword>
<dbReference type="AlphaFoldDB" id="A0A4R7P3Z3"/>
<evidence type="ECO:0000313" key="2">
    <source>
        <dbReference type="EMBL" id="TDU28484.1"/>
    </source>
</evidence>
<organism evidence="2 3">
    <name type="scientific">Panacagrimonas perspica</name>
    <dbReference type="NCBI Taxonomy" id="381431"/>
    <lineage>
        <taxon>Bacteria</taxon>
        <taxon>Pseudomonadati</taxon>
        <taxon>Pseudomonadota</taxon>
        <taxon>Gammaproteobacteria</taxon>
        <taxon>Nevskiales</taxon>
        <taxon>Nevskiaceae</taxon>
        <taxon>Panacagrimonas</taxon>
    </lineage>
</organism>
<evidence type="ECO:0000256" key="1">
    <source>
        <dbReference type="SAM" id="Phobius"/>
    </source>
</evidence>
<reference evidence="2 3" key="1">
    <citation type="submission" date="2019-03" db="EMBL/GenBank/DDBJ databases">
        <title>Genomic Encyclopedia of Type Strains, Phase IV (KMG-IV): sequencing the most valuable type-strain genomes for metagenomic binning, comparative biology and taxonomic classification.</title>
        <authorList>
            <person name="Goeker M."/>
        </authorList>
    </citation>
    <scope>NUCLEOTIDE SEQUENCE [LARGE SCALE GENOMIC DNA]</scope>
    <source>
        <strain evidence="2 3">DSM 26377</strain>
    </source>
</reference>